<dbReference type="Pfam" id="PF01022">
    <property type="entry name" value="HTH_5"/>
    <property type="match status" value="1"/>
</dbReference>
<name>D5H4X6_SALRM</name>
<reference evidence="6" key="2">
    <citation type="submission" date="2010-04" db="EMBL/GenBank/DDBJ databases">
        <title>Genome sequence of Salinibacter ruber M8.</title>
        <authorList>
            <consortium name="Genoscope"/>
        </authorList>
    </citation>
    <scope>NUCLEOTIDE SEQUENCE [LARGE SCALE GENOMIC DNA]</scope>
    <source>
        <strain evidence="6">M8</strain>
    </source>
</reference>
<evidence type="ECO:0000256" key="1">
    <source>
        <dbReference type="ARBA" id="ARBA00023015"/>
    </source>
</evidence>
<gene>
    <name evidence="5" type="ordered locus">SRM_00160</name>
</gene>
<dbReference type="HOGENOM" id="CLU_078469_3_0_10"/>
<dbReference type="CDD" id="cd00090">
    <property type="entry name" value="HTH_ARSR"/>
    <property type="match status" value="1"/>
</dbReference>
<keyword evidence="2" id="KW-0238">DNA-binding</keyword>
<keyword evidence="1" id="KW-0805">Transcription regulation</keyword>
<evidence type="ECO:0000313" key="6">
    <source>
        <dbReference type="Proteomes" id="UP000000933"/>
    </source>
</evidence>
<dbReference type="Proteomes" id="UP000000933">
    <property type="component" value="Chromosome"/>
</dbReference>
<dbReference type="Gene3D" id="1.10.10.10">
    <property type="entry name" value="Winged helix-like DNA-binding domain superfamily/Winged helix DNA-binding domain"/>
    <property type="match status" value="1"/>
</dbReference>
<sequence>MSFTSDQPSMDEPPLLQALLGGTRRQIVQLLRPEDRTVRELADHLGLTRNAVRAQLSNLKSDGIVEVTGRRPTERKPEHVYGLTRKAEDLFPKPYDTLLNTLLSVLQKTEWVNADPILEETGRRLGQMEKPDVLVSEASVRVGHARDVLEEMGGLPQVHEEGQQYRLEGSSCPLSASVRAHGEVACDLARAMIEELTELPVERRCDADGECPQCEFVVDAT</sequence>
<dbReference type="GO" id="GO:0003677">
    <property type="term" value="F:DNA binding"/>
    <property type="evidence" value="ECO:0007669"/>
    <property type="project" value="UniProtKB-KW"/>
</dbReference>
<evidence type="ECO:0000259" key="4">
    <source>
        <dbReference type="SMART" id="SM00418"/>
    </source>
</evidence>
<dbReference type="InterPro" id="IPR011991">
    <property type="entry name" value="ArsR-like_HTH"/>
</dbReference>
<evidence type="ECO:0000313" key="5">
    <source>
        <dbReference type="EMBL" id="CBH23081.1"/>
    </source>
</evidence>
<protein>
    <submittedName>
        <fullName evidence="5">Transcriptional regulator</fullName>
    </submittedName>
</protein>
<accession>D5H4X6</accession>
<feature type="domain" description="HTH arsR-type" evidence="4">
    <location>
        <begin position="14"/>
        <end position="89"/>
    </location>
</feature>
<dbReference type="InterPro" id="IPR051081">
    <property type="entry name" value="HTH_MetalResp_TranReg"/>
</dbReference>
<organism evidence="5 6">
    <name type="scientific">Salinibacter ruber (strain M8)</name>
    <dbReference type="NCBI Taxonomy" id="761659"/>
    <lineage>
        <taxon>Bacteria</taxon>
        <taxon>Pseudomonadati</taxon>
        <taxon>Rhodothermota</taxon>
        <taxon>Rhodothermia</taxon>
        <taxon>Rhodothermales</taxon>
        <taxon>Salinibacteraceae</taxon>
        <taxon>Salinibacter</taxon>
    </lineage>
</organism>
<dbReference type="SMART" id="SM00418">
    <property type="entry name" value="HTH_ARSR"/>
    <property type="match status" value="1"/>
</dbReference>
<dbReference type="GO" id="GO:0003700">
    <property type="term" value="F:DNA-binding transcription factor activity"/>
    <property type="evidence" value="ECO:0007669"/>
    <property type="project" value="InterPro"/>
</dbReference>
<evidence type="ECO:0000256" key="3">
    <source>
        <dbReference type="ARBA" id="ARBA00023163"/>
    </source>
</evidence>
<dbReference type="InterPro" id="IPR036388">
    <property type="entry name" value="WH-like_DNA-bd_sf"/>
</dbReference>
<dbReference type="KEGG" id="srm:SRM_00160"/>
<dbReference type="InterPro" id="IPR036390">
    <property type="entry name" value="WH_DNA-bd_sf"/>
</dbReference>
<dbReference type="SUPFAM" id="SSF46785">
    <property type="entry name" value="Winged helix' DNA-binding domain"/>
    <property type="match status" value="1"/>
</dbReference>
<evidence type="ECO:0000256" key="2">
    <source>
        <dbReference type="ARBA" id="ARBA00023125"/>
    </source>
</evidence>
<dbReference type="InterPro" id="IPR001845">
    <property type="entry name" value="HTH_ArsR_DNA-bd_dom"/>
</dbReference>
<proteinExistence type="predicted"/>
<dbReference type="EMBL" id="FP565814">
    <property type="protein sequence ID" value="CBH23081.1"/>
    <property type="molecule type" value="Genomic_DNA"/>
</dbReference>
<dbReference type="AlphaFoldDB" id="D5H4X6"/>
<reference evidence="5 6" key="1">
    <citation type="journal article" date="2010" name="ISME J.">
        <title>Fine-scale evolution: genomic, phenotypic and ecological differentiation in two coexisting Salinibacter ruber strains.</title>
        <authorList>
            <person name="Pena A."/>
            <person name="Teeling H."/>
            <person name="Huerta-Cepas J."/>
            <person name="Santos F."/>
            <person name="Yarza P."/>
            <person name="Brito-Echeverria J."/>
            <person name="Lucio M."/>
            <person name="Schmitt-Kopplin P."/>
            <person name="Meseguer I."/>
            <person name="Schenowitz C."/>
            <person name="Dossat C."/>
            <person name="Barbe V."/>
            <person name="Dopazo J."/>
            <person name="Rossello-Mora R."/>
            <person name="Schuler M."/>
            <person name="Glockner F.O."/>
            <person name="Amann R."/>
            <person name="Gabaldon T."/>
            <person name="Anton J."/>
        </authorList>
    </citation>
    <scope>NUCLEOTIDE SEQUENCE [LARGE SCALE GENOMIC DNA]</scope>
    <source>
        <strain evidence="5 6">M8</strain>
    </source>
</reference>
<dbReference type="PANTHER" id="PTHR33154:SF33">
    <property type="entry name" value="TRANSCRIPTIONAL REPRESSOR SDPR"/>
    <property type="match status" value="1"/>
</dbReference>
<keyword evidence="3" id="KW-0804">Transcription</keyword>
<dbReference type="PANTHER" id="PTHR33154">
    <property type="entry name" value="TRANSCRIPTIONAL REGULATOR, ARSR FAMILY"/>
    <property type="match status" value="1"/>
</dbReference>